<organism evidence="1 2">
    <name type="scientific">Lichenicola cladoniae</name>
    <dbReference type="NCBI Taxonomy" id="1484109"/>
    <lineage>
        <taxon>Bacteria</taxon>
        <taxon>Pseudomonadati</taxon>
        <taxon>Pseudomonadota</taxon>
        <taxon>Alphaproteobacteria</taxon>
        <taxon>Acetobacterales</taxon>
        <taxon>Acetobacteraceae</taxon>
        <taxon>Lichenicola</taxon>
    </lineage>
</organism>
<name>A0A6M8H8F9_9PROT</name>
<proteinExistence type="predicted"/>
<accession>A0A6M8H8F9</accession>
<protein>
    <submittedName>
        <fullName evidence="1">Uncharacterized protein</fullName>
    </submittedName>
</protein>
<dbReference type="RefSeq" id="WP_171832847.1">
    <property type="nucleotide sequence ID" value="NZ_CP053708.1"/>
</dbReference>
<sequence>MAHRFCVSVGRSAGDSVKKFALGQGVRLKSGGPLMTYGGTLGNTDLAYLTGIVGTQTYSSTVAEDQLEAVEHETDTLHWSVEFRRTASRAFIGA</sequence>
<evidence type="ECO:0000313" key="1">
    <source>
        <dbReference type="EMBL" id="QKE88883.1"/>
    </source>
</evidence>
<dbReference type="KEGG" id="lck:HN018_01390"/>
<dbReference type="EMBL" id="CP053708">
    <property type="protein sequence ID" value="QKE88883.1"/>
    <property type="molecule type" value="Genomic_DNA"/>
</dbReference>
<keyword evidence="2" id="KW-1185">Reference proteome</keyword>
<dbReference type="AlphaFoldDB" id="A0A6M8H8F9"/>
<reference evidence="1 2" key="1">
    <citation type="journal article" date="2014" name="World J. Microbiol. Biotechnol.">
        <title>Biodiversity and physiological characteristics of Antarctic and Arctic lichens-associated bacteria.</title>
        <authorList>
            <person name="Lee Y.M."/>
            <person name="Kim E.H."/>
            <person name="Lee H.K."/>
            <person name="Hong S.G."/>
        </authorList>
    </citation>
    <scope>NUCLEOTIDE SEQUENCE [LARGE SCALE GENOMIC DNA]</scope>
    <source>
        <strain evidence="1 2">PAMC 26569</strain>
    </source>
</reference>
<evidence type="ECO:0000313" key="2">
    <source>
        <dbReference type="Proteomes" id="UP000500767"/>
    </source>
</evidence>
<dbReference type="Proteomes" id="UP000500767">
    <property type="component" value="Chromosome"/>
</dbReference>
<gene>
    <name evidence="1" type="ORF">HN018_01390</name>
</gene>